<accession>A0A4Q0SFJ5</accession>
<proteinExistence type="predicted"/>
<feature type="region of interest" description="Disordered" evidence="1">
    <location>
        <begin position="56"/>
        <end position="76"/>
    </location>
</feature>
<sequence>MTLEVKLARLRTHRNNIHRYHRLLKTRLSDLEREYIESRLSEQRAALENLARTTFPIPFKMPPPSQPQTFRPDEVA</sequence>
<dbReference type="AlphaFoldDB" id="A0A4Q0SFJ5"/>
<evidence type="ECO:0000313" key="3">
    <source>
        <dbReference type="Proteomes" id="UP000290565"/>
    </source>
</evidence>
<evidence type="ECO:0000313" key="2">
    <source>
        <dbReference type="EMBL" id="RXH37967.1"/>
    </source>
</evidence>
<dbReference type="EMBL" id="LBJM01000064">
    <property type="protein sequence ID" value="RXH37967.1"/>
    <property type="molecule type" value="Genomic_DNA"/>
</dbReference>
<evidence type="ECO:0000256" key="1">
    <source>
        <dbReference type="SAM" id="MobiDB-lite"/>
    </source>
</evidence>
<reference evidence="2 3" key="1">
    <citation type="submission" date="2015-04" db="EMBL/GenBank/DDBJ databases">
        <title>Comparative genomics of rhizobia nodulating Arachis hypogaea in China.</title>
        <authorList>
            <person name="Li Y."/>
        </authorList>
    </citation>
    <scope>NUCLEOTIDE SEQUENCE [LARGE SCALE GENOMIC DNA]</scope>
    <source>
        <strain evidence="2 3">CCBAU 51787</strain>
    </source>
</reference>
<dbReference type="Proteomes" id="UP000290565">
    <property type="component" value="Unassembled WGS sequence"/>
</dbReference>
<name>A0A4Q0SFJ5_9BRAD</name>
<comment type="caution">
    <text evidence="2">The sequence shown here is derived from an EMBL/GenBank/DDBJ whole genome shotgun (WGS) entry which is preliminary data.</text>
</comment>
<organism evidence="2 3">
    <name type="scientific">Bradyrhizobium zhanjiangense</name>
    <dbReference type="NCBI Taxonomy" id="1325107"/>
    <lineage>
        <taxon>Bacteria</taxon>
        <taxon>Pseudomonadati</taxon>
        <taxon>Pseudomonadota</taxon>
        <taxon>Alphaproteobacteria</taxon>
        <taxon>Hyphomicrobiales</taxon>
        <taxon>Nitrobacteraceae</taxon>
        <taxon>Bradyrhizobium</taxon>
    </lineage>
</organism>
<protein>
    <submittedName>
        <fullName evidence="2">Uncharacterized protein</fullName>
    </submittedName>
</protein>
<gene>
    <name evidence="2" type="ORF">XH94_23715</name>
</gene>